<organism evidence="3 4">
    <name type="scientific">Microctonus aethiopoides</name>
    <dbReference type="NCBI Taxonomy" id="144406"/>
    <lineage>
        <taxon>Eukaryota</taxon>
        <taxon>Metazoa</taxon>
        <taxon>Ecdysozoa</taxon>
        <taxon>Arthropoda</taxon>
        <taxon>Hexapoda</taxon>
        <taxon>Insecta</taxon>
        <taxon>Pterygota</taxon>
        <taxon>Neoptera</taxon>
        <taxon>Endopterygota</taxon>
        <taxon>Hymenoptera</taxon>
        <taxon>Apocrita</taxon>
        <taxon>Ichneumonoidea</taxon>
        <taxon>Braconidae</taxon>
        <taxon>Euphorinae</taxon>
        <taxon>Microctonus</taxon>
    </lineage>
</organism>
<feature type="domain" description="AAA-ATPase-like" evidence="2">
    <location>
        <begin position="48"/>
        <end position="92"/>
    </location>
</feature>
<name>A0AA39KW99_9HYME</name>
<feature type="region of interest" description="Disordered" evidence="1">
    <location>
        <begin position="1"/>
        <end position="31"/>
    </location>
</feature>
<proteinExistence type="predicted"/>
<gene>
    <name evidence="3" type="ORF">PV328_000293</name>
</gene>
<dbReference type="EMBL" id="JAQQBS010000001">
    <property type="protein sequence ID" value="KAK0176125.1"/>
    <property type="molecule type" value="Genomic_DNA"/>
</dbReference>
<dbReference type="SUPFAM" id="SSF52540">
    <property type="entry name" value="P-loop containing nucleoside triphosphate hydrolases"/>
    <property type="match status" value="1"/>
</dbReference>
<comment type="caution">
    <text evidence="3">The sequence shown here is derived from an EMBL/GenBank/DDBJ whole genome shotgun (WGS) entry which is preliminary data.</text>
</comment>
<dbReference type="Proteomes" id="UP001168990">
    <property type="component" value="Unassembled WGS sequence"/>
</dbReference>
<evidence type="ECO:0000256" key="1">
    <source>
        <dbReference type="SAM" id="MobiDB-lite"/>
    </source>
</evidence>
<dbReference type="InterPro" id="IPR018631">
    <property type="entry name" value="AAA-ATPase-like_dom"/>
</dbReference>
<reference evidence="3" key="1">
    <citation type="journal article" date="2023" name="bioRxiv">
        <title>Scaffold-level genome assemblies of two parasitoid biocontrol wasps reveal the parthenogenesis mechanism and an associated novel virus.</title>
        <authorList>
            <person name="Inwood S."/>
            <person name="Skelly J."/>
            <person name="Guhlin J."/>
            <person name="Harrop T."/>
            <person name="Goldson S."/>
            <person name="Dearden P."/>
        </authorList>
    </citation>
    <scope>NUCLEOTIDE SEQUENCE</scope>
    <source>
        <strain evidence="3">Irish</strain>
        <tissue evidence="3">Whole body</tissue>
    </source>
</reference>
<feature type="domain" description="AAA-ATPase-like" evidence="2">
    <location>
        <begin position="113"/>
        <end position="253"/>
    </location>
</feature>
<sequence>MELRPAKRRKMSEDESNTSTPTSPDTKKIGKVDETSSTFEYHYNRPDYIDKTLLIKELFEVRHVLITAPSRFGKSLNMDMVRRFVEIEINEKGDPIELKIDEAARRLKKKQPQSKNYKLFQGKKISREKEIMYEHFGKYPTIYVDFARVKGSNFKQILKGMRLAIHRAFRKHAYLLKADLWNREDFDKKDFKNYVKRSKYGSLSLEQIESGLVFLSEILHAHYGRRVFVFIDEFDVPVNTMVYEDDMKPKDRKKTIKLLQEIIGDLLKGSKETVERSLSNACQQLGGILSGNANNVRLCSFVQDHSLVEFYGFHKDEVKDLLERAGLSDHLNVVTAMYSGYKKILKNGDVLEISSPWAIVQYVITTVFDIYWSAGIPCQIKAVIGDSKIRSKIADIMMGKCVEIKYCKKLEIKDIDKLNKMICRIEIDEQDVNLFLQFMLEMAFFYPSPGKDKTLQLNVPNESVRTVINDILYKTDFIKVYFDHSPVDIKNFTDSAEMLDDVGVGSFDSSSLILDCLAERNSMIIFIVDELNTRGYKFLQPFSRHVQNKMVGSQ</sequence>
<feature type="compositionally biased region" description="Basic residues" evidence="1">
    <location>
        <begin position="1"/>
        <end position="10"/>
    </location>
</feature>
<evidence type="ECO:0000313" key="4">
    <source>
        <dbReference type="Proteomes" id="UP001168990"/>
    </source>
</evidence>
<accession>A0AA39KW99</accession>
<protein>
    <recommendedName>
        <fullName evidence="2">AAA-ATPase-like domain-containing protein</fullName>
    </recommendedName>
</protein>
<reference evidence="3" key="2">
    <citation type="submission" date="2023-03" db="EMBL/GenBank/DDBJ databases">
        <authorList>
            <person name="Inwood S.N."/>
            <person name="Skelly J.G."/>
            <person name="Guhlin J."/>
            <person name="Harrop T.W.R."/>
            <person name="Goldson S.G."/>
            <person name="Dearden P.K."/>
        </authorList>
    </citation>
    <scope>NUCLEOTIDE SEQUENCE</scope>
    <source>
        <strain evidence="3">Irish</strain>
        <tissue evidence="3">Whole body</tissue>
    </source>
</reference>
<dbReference type="Pfam" id="PF09820">
    <property type="entry name" value="AAA-ATPase_like"/>
    <property type="match status" value="2"/>
</dbReference>
<dbReference type="InterPro" id="IPR027417">
    <property type="entry name" value="P-loop_NTPase"/>
</dbReference>
<evidence type="ECO:0000313" key="3">
    <source>
        <dbReference type="EMBL" id="KAK0176125.1"/>
    </source>
</evidence>
<dbReference type="PANTHER" id="PTHR34825:SF1">
    <property type="entry name" value="AAA-ATPASE-LIKE DOMAIN-CONTAINING PROTEIN"/>
    <property type="match status" value="1"/>
</dbReference>
<dbReference type="PANTHER" id="PTHR34825">
    <property type="entry name" value="CONSERVED PROTEIN, WITH A WEAK D-GALACTARATE DEHYDRATASE/ALTRONATE HYDROLASE DOMAIN"/>
    <property type="match status" value="1"/>
</dbReference>
<keyword evidence="4" id="KW-1185">Reference proteome</keyword>
<evidence type="ECO:0000259" key="2">
    <source>
        <dbReference type="Pfam" id="PF09820"/>
    </source>
</evidence>
<dbReference type="AlphaFoldDB" id="A0AA39KW99"/>